<proteinExistence type="predicted"/>
<keyword evidence="2" id="KW-0472">Membrane</keyword>
<keyword evidence="2" id="KW-0812">Transmembrane</keyword>
<keyword evidence="3" id="KW-0732">Signal</keyword>
<dbReference type="KEGG" id="noy:EXE57_17695"/>
<feature type="signal peptide" evidence="3">
    <location>
        <begin position="1"/>
        <end position="28"/>
    </location>
</feature>
<evidence type="ECO:0000313" key="5">
    <source>
        <dbReference type="Proteomes" id="UP000294894"/>
    </source>
</evidence>
<evidence type="ECO:0000256" key="2">
    <source>
        <dbReference type="SAM" id="Phobius"/>
    </source>
</evidence>
<dbReference type="RefSeq" id="WP_135079802.1">
    <property type="nucleotide sequence ID" value="NZ_CP038267.1"/>
</dbReference>
<name>A0A4P7GQ12_9ACTN</name>
<accession>A0A4P7GQ12</accession>
<gene>
    <name evidence="4" type="ORF">EXE57_17695</name>
</gene>
<dbReference type="OrthoDB" id="3786531at2"/>
<evidence type="ECO:0000256" key="3">
    <source>
        <dbReference type="SAM" id="SignalP"/>
    </source>
</evidence>
<feature type="transmembrane region" description="Helical" evidence="2">
    <location>
        <begin position="44"/>
        <end position="66"/>
    </location>
</feature>
<protein>
    <submittedName>
        <fullName evidence="4">Uncharacterized protein</fullName>
    </submittedName>
</protein>
<keyword evidence="5" id="KW-1185">Reference proteome</keyword>
<dbReference type="Proteomes" id="UP000294894">
    <property type="component" value="Chromosome"/>
</dbReference>
<feature type="region of interest" description="Disordered" evidence="1">
    <location>
        <begin position="79"/>
        <end position="113"/>
    </location>
</feature>
<keyword evidence="2" id="KW-1133">Transmembrane helix</keyword>
<sequence length="113" mass="11502">MTSTLTRRITLLLLASALPVLVAAPAGAEVPEGWSTPEDVSLLQILVVVAGIPLVLFALITLAVLLPALTRGEKLLPSTESKDQWFGGPGGSAGELEPAGRQTGTTGGASGSW</sequence>
<dbReference type="AlphaFoldDB" id="A0A4P7GQ12"/>
<feature type="chain" id="PRO_5020904198" evidence="3">
    <location>
        <begin position="29"/>
        <end position="113"/>
    </location>
</feature>
<reference evidence="4 5" key="1">
    <citation type="submission" date="2019-03" db="EMBL/GenBank/DDBJ databases">
        <title>Three New Species of Nocardioides, Nocardioides euryhalodurans sp. nov., Nocardioides seonyuensis sp. nov. and Nocardioides eburneoflavus sp. nov., Iolated from Soil.</title>
        <authorList>
            <person name="Roh S.G."/>
            <person name="Lee C."/>
            <person name="Kim M.-K."/>
            <person name="Kim S.B."/>
        </authorList>
    </citation>
    <scope>NUCLEOTIDE SEQUENCE [LARGE SCALE GENOMIC DNA]</scope>
    <source>
        <strain evidence="4 5">MMS17-SY117</strain>
    </source>
</reference>
<evidence type="ECO:0000313" key="4">
    <source>
        <dbReference type="EMBL" id="QBR93911.1"/>
    </source>
</evidence>
<organism evidence="4 5">
    <name type="scientific">Nocardioides euryhalodurans</name>
    <dbReference type="NCBI Taxonomy" id="2518370"/>
    <lineage>
        <taxon>Bacteria</taxon>
        <taxon>Bacillati</taxon>
        <taxon>Actinomycetota</taxon>
        <taxon>Actinomycetes</taxon>
        <taxon>Propionibacteriales</taxon>
        <taxon>Nocardioidaceae</taxon>
        <taxon>Nocardioides</taxon>
    </lineage>
</organism>
<dbReference type="EMBL" id="CP038267">
    <property type="protein sequence ID" value="QBR93911.1"/>
    <property type="molecule type" value="Genomic_DNA"/>
</dbReference>
<evidence type="ECO:0000256" key="1">
    <source>
        <dbReference type="SAM" id="MobiDB-lite"/>
    </source>
</evidence>